<dbReference type="InterPro" id="IPR001647">
    <property type="entry name" value="HTH_TetR"/>
</dbReference>
<dbReference type="GO" id="GO:0003677">
    <property type="term" value="F:DNA binding"/>
    <property type="evidence" value="ECO:0007669"/>
    <property type="project" value="UniProtKB-UniRule"/>
</dbReference>
<accession>A0A4Q0VH28</accession>
<dbReference type="PANTHER" id="PTHR43479:SF11">
    <property type="entry name" value="ACREF_ENVCD OPERON REPRESSOR-RELATED"/>
    <property type="match status" value="1"/>
</dbReference>
<dbReference type="PANTHER" id="PTHR43479">
    <property type="entry name" value="ACREF/ENVCD OPERON REPRESSOR-RELATED"/>
    <property type="match status" value="1"/>
</dbReference>
<sequence length="191" mass="21877">MATIDKRALRTQRALLTALETLAVTHRYQAITVTLLTQQAGINRKTFYLHYDTLDDLVTQFSDQITAQLAAIIQRRPIAYVYHHPGVLLDDFIQFVEGHSAAVKRVLFSDDYSQFATYIERKLTRTLATAIQASYPLTRQDATITAHFLIHNTLSLYHYFITTAKNGQIDQTTFKTYAEKLNFQGVSPFFH</sequence>
<dbReference type="PROSITE" id="PS50977">
    <property type="entry name" value="HTH_TETR_2"/>
    <property type="match status" value="1"/>
</dbReference>
<dbReference type="OrthoDB" id="9810250at2"/>
<comment type="caution">
    <text evidence="2">The sequence shown here is derived from an EMBL/GenBank/DDBJ whole genome shotgun (WGS) entry which is preliminary data.</text>
</comment>
<dbReference type="Gene3D" id="1.10.357.10">
    <property type="entry name" value="Tetracycline Repressor, domain 2"/>
    <property type="match status" value="1"/>
</dbReference>
<dbReference type="SUPFAM" id="SSF46689">
    <property type="entry name" value="Homeodomain-like"/>
    <property type="match status" value="1"/>
</dbReference>
<name>A0A4Q0VH28_9LACO</name>
<reference evidence="2 3" key="1">
    <citation type="submission" date="2018-08" db="EMBL/GenBank/DDBJ databases">
        <title>Lactobacillus suantsai sp. nov., isolated from traditional fermented suan-tsai in Taiwan.</title>
        <authorList>
            <person name="Huang C.-H."/>
        </authorList>
    </citation>
    <scope>NUCLEOTIDE SEQUENCE [LARGE SCALE GENOMIC DNA]</scope>
    <source>
        <strain evidence="2 3">BCRC 12945</strain>
    </source>
</reference>
<gene>
    <name evidence="2" type="ORF">DXH47_11120</name>
</gene>
<dbReference type="EMBL" id="QXIL01000038">
    <property type="protein sequence ID" value="RXI76004.1"/>
    <property type="molecule type" value="Genomic_DNA"/>
</dbReference>
<evidence type="ECO:0000256" key="1">
    <source>
        <dbReference type="ARBA" id="ARBA00023125"/>
    </source>
</evidence>
<protein>
    <submittedName>
        <fullName evidence="2">TetR/AcrR family transcriptional regulator</fullName>
    </submittedName>
</protein>
<keyword evidence="1" id="KW-0238">DNA-binding</keyword>
<evidence type="ECO:0000313" key="2">
    <source>
        <dbReference type="EMBL" id="RXI76004.1"/>
    </source>
</evidence>
<dbReference type="InterPro" id="IPR050624">
    <property type="entry name" value="HTH-type_Tx_Regulator"/>
</dbReference>
<evidence type="ECO:0000313" key="3">
    <source>
        <dbReference type="Proteomes" id="UP000290602"/>
    </source>
</evidence>
<dbReference type="RefSeq" id="WP_129033366.1">
    <property type="nucleotide sequence ID" value="NZ_CP059603.1"/>
</dbReference>
<organism evidence="2 3">
    <name type="scientific">Levilactobacillus suantsaii</name>
    <dbReference type="NCBI Taxonomy" id="2292255"/>
    <lineage>
        <taxon>Bacteria</taxon>
        <taxon>Bacillati</taxon>
        <taxon>Bacillota</taxon>
        <taxon>Bacilli</taxon>
        <taxon>Lactobacillales</taxon>
        <taxon>Lactobacillaceae</taxon>
        <taxon>Levilactobacillus</taxon>
    </lineage>
</organism>
<dbReference type="InterPro" id="IPR009057">
    <property type="entry name" value="Homeodomain-like_sf"/>
</dbReference>
<keyword evidence="3" id="KW-1185">Reference proteome</keyword>
<dbReference type="AlphaFoldDB" id="A0A4Q0VH28"/>
<dbReference type="Proteomes" id="UP000290602">
    <property type="component" value="Unassembled WGS sequence"/>
</dbReference>
<proteinExistence type="predicted"/>